<organism evidence="2 4">
    <name type="scientific">Sphingomonas koreensis</name>
    <dbReference type="NCBI Taxonomy" id="93064"/>
    <lineage>
        <taxon>Bacteria</taxon>
        <taxon>Pseudomonadati</taxon>
        <taxon>Pseudomonadota</taxon>
        <taxon>Alphaproteobacteria</taxon>
        <taxon>Sphingomonadales</taxon>
        <taxon>Sphingomonadaceae</taxon>
        <taxon>Sphingomonas</taxon>
    </lineage>
</organism>
<dbReference type="KEGG" id="skr:BRX40_10895"/>
<dbReference type="Pfam" id="PF03929">
    <property type="entry name" value="PepSY_TM"/>
    <property type="match status" value="1"/>
</dbReference>
<keyword evidence="4" id="KW-1185">Reference proteome</keyword>
<dbReference type="PANTHER" id="PTHR34219">
    <property type="entry name" value="IRON-REGULATED INNER MEMBRANE PROTEIN-RELATED"/>
    <property type="match status" value="1"/>
</dbReference>
<keyword evidence="1" id="KW-0812">Transmembrane</keyword>
<accession>A0A1L6JA97</accession>
<dbReference type="Proteomes" id="UP000185161">
    <property type="component" value="Chromosome"/>
</dbReference>
<name>A0A1L6JA97_9SPHN</name>
<dbReference type="Proteomes" id="UP000286681">
    <property type="component" value="Unassembled WGS sequence"/>
</dbReference>
<feature type="transmembrane region" description="Helical" evidence="1">
    <location>
        <begin position="173"/>
        <end position="197"/>
    </location>
</feature>
<evidence type="ECO:0000313" key="2">
    <source>
        <dbReference type="EMBL" id="APR52861.1"/>
    </source>
</evidence>
<dbReference type="EMBL" id="CP018820">
    <property type="protein sequence ID" value="APR52861.1"/>
    <property type="molecule type" value="Genomic_DNA"/>
</dbReference>
<evidence type="ECO:0000256" key="1">
    <source>
        <dbReference type="SAM" id="Phobius"/>
    </source>
</evidence>
<dbReference type="OrthoDB" id="7328956at2"/>
<sequence>MKWIDLLHRWTGGIIGLVLGLLGFTGAILVFKSWWLAYLPGAGDAQRQDVASLAAQVDAAMAAPGGPPQSILFATHDFGLTRLSRGEGAGAYADQSGRIVTEWGSKWDRVELWLFDFHHHLFFGDAGETVAGIAALIGLLFVITGAILWWRLRKTFTFRLIPKRMSRPAIVTHHRDIGVVFAPLLFLSLATGSLMVFRPISEALFAPATGLRAPFEAPRVEGGPLAAKLDWAAMFAEARARYPDAEIRLVSLPRKPGGLILMRLRQQPEWLPNGRTLLWFRPENGQLVDTRNVQAMPKGVRAYNAIYPIHAAKVGGILWKLVIAATGLVLAMLGTLAVWTFWFKRPKPRPVRKPRPAAA</sequence>
<dbReference type="STRING" id="93064.BRX40_10895"/>
<feature type="transmembrane region" description="Helical" evidence="1">
    <location>
        <begin position="130"/>
        <end position="152"/>
    </location>
</feature>
<feature type="transmembrane region" description="Helical" evidence="1">
    <location>
        <begin position="12"/>
        <end position="31"/>
    </location>
</feature>
<dbReference type="InterPro" id="IPR005625">
    <property type="entry name" value="PepSY-ass_TM"/>
</dbReference>
<reference evidence="3 5" key="3">
    <citation type="submission" date="2018-07" db="EMBL/GenBank/DDBJ databases">
        <title>Genomic and Epidemiologic Investigation of an Indolent Hospital Outbreak.</title>
        <authorList>
            <person name="Johnson R.C."/>
            <person name="Deming C."/>
            <person name="Conlan S."/>
            <person name="Zellmer C.J."/>
            <person name="Michelin A.V."/>
            <person name="Lee-Lin S."/>
            <person name="Thomas P.J."/>
            <person name="Park M."/>
            <person name="Weingarten R.A."/>
            <person name="Less J."/>
            <person name="Dekker J.P."/>
            <person name="Frank K.M."/>
            <person name="Musser K.A."/>
            <person name="Mcquiston J.R."/>
            <person name="Henderson D.K."/>
            <person name="Lau A.F."/>
            <person name="Palmore T.N."/>
            <person name="Segre J.A."/>
        </authorList>
    </citation>
    <scope>NUCLEOTIDE SEQUENCE [LARGE SCALE GENOMIC DNA]</scope>
    <source>
        <strain evidence="3 5">SK-NIH.Env10_0317</strain>
    </source>
</reference>
<keyword evidence="1" id="KW-0472">Membrane</keyword>
<dbReference type="PANTHER" id="PTHR34219:SF3">
    <property type="entry name" value="BLL7967 PROTEIN"/>
    <property type="match status" value="1"/>
</dbReference>
<keyword evidence="1" id="KW-1133">Transmembrane helix</keyword>
<proteinExistence type="predicted"/>
<evidence type="ECO:0000313" key="3">
    <source>
        <dbReference type="EMBL" id="RSV04117.1"/>
    </source>
</evidence>
<dbReference type="GeneID" id="44133069"/>
<gene>
    <name evidence="2" type="ORF">BRX40_10895</name>
    <name evidence="3" type="ORF">CA257_08590</name>
</gene>
<protein>
    <submittedName>
        <fullName evidence="3">PepSY domain-containing protein</fullName>
    </submittedName>
    <submittedName>
        <fullName evidence="2">Peptidase</fullName>
    </submittedName>
</protein>
<dbReference type="EMBL" id="QQWO01000006">
    <property type="protein sequence ID" value="RSV04117.1"/>
    <property type="molecule type" value="Genomic_DNA"/>
</dbReference>
<reference evidence="2" key="1">
    <citation type="submission" date="2016-12" db="EMBL/GenBank/DDBJ databases">
        <title>Whole genome sequencing of Sphingomonas koreensis.</title>
        <authorList>
            <person name="Conlan S."/>
            <person name="Thomas P.J."/>
            <person name="Mullikin J."/>
            <person name="Palmore T.N."/>
            <person name="Frank K.M."/>
            <person name="Segre J.A."/>
        </authorList>
    </citation>
    <scope>NUCLEOTIDE SEQUENCE</scope>
    <source>
        <strain evidence="2">ABOJV</strain>
    </source>
</reference>
<dbReference type="RefSeq" id="WP_075151589.1">
    <property type="nucleotide sequence ID" value="NZ_CP018820.1"/>
</dbReference>
<reference evidence="4" key="2">
    <citation type="submission" date="2016-12" db="EMBL/GenBank/DDBJ databases">
        <title>Whole genome sequencing of Sphingomonas sp. ABOJV.</title>
        <authorList>
            <person name="Conlan S."/>
            <person name="Thomas P.J."/>
            <person name="Mullikin J."/>
            <person name="Palmore T.N."/>
            <person name="Frank K.M."/>
            <person name="Segre J.A."/>
        </authorList>
    </citation>
    <scope>NUCLEOTIDE SEQUENCE [LARGE SCALE GENOMIC DNA]</scope>
    <source>
        <strain evidence="4">ABOJV</strain>
    </source>
</reference>
<evidence type="ECO:0000313" key="4">
    <source>
        <dbReference type="Proteomes" id="UP000185161"/>
    </source>
</evidence>
<dbReference type="AlphaFoldDB" id="A0A1L6JA97"/>
<feature type="transmembrane region" description="Helical" evidence="1">
    <location>
        <begin position="317"/>
        <end position="343"/>
    </location>
</feature>
<evidence type="ECO:0000313" key="5">
    <source>
        <dbReference type="Proteomes" id="UP000286681"/>
    </source>
</evidence>